<name>A0A7J8B9X4_ROUAE</name>
<dbReference type="EMBL" id="JACASE010000018">
    <property type="protein sequence ID" value="KAF6395462.1"/>
    <property type="molecule type" value="Genomic_DNA"/>
</dbReference>
<reference evidence="2 3" key="1">
    <citation type="journal article" date="2020" name="Nature">
        <title>Six reference-quality genomes reveal evolution of bat adaptations.</title>
        <authorList>
            <person name="Jebb D."/>
            <person name="Huang Z."/>
            <person name="Pippel M."/>
            <person name="Hughes G.M."/>
            <person name="Lavrichenko K."/>
            <person name="Devanna P."/>
            <person name="Winkler S."/>
            <person name="Jermiin L.S."/>
            <person name="Skirmuntt E.C."/>
            <person name="Katzourakis A."/>
            <person name="Burkitt-Gray L."/>
            <person name="Ray D.A."/>
            <person name="Sullivan K.A.M."/>
            <person name="Roscito J.G."/>
            <person name="Kirilenko B.M."/>
            <person name="Davalos L.M."/>
            <person name="Corthals A.P."/>
            <person name="Power M.L."/>
            <person name="Jones G."/>
            <person name="Ransome R.D."/>
            <person name="Dechmann D.K.N."/>
            <person name="Locatelli A.G."/>
            <person name="Puechmaille S.J."/>
            <person name="Fedrigo O."/>
            <person name="Jarvis E.D."/>
            <person name="Hiller M."/>
            <person name="Vernes S.C."/>
            <person name="Myers E.W."/>
            <person name="Teeling E.C."/>
        </authorList>
    </citation>
    <scope>NUCLEOTIDE SEQUENCE [LARGE SCALE GENOMIC DNA]</scope>
    <source>
        <strain evidence="2">MRouAeg1</strain>
        <tissue evidence="2">Muscle</tissue>
    </source>
</reference>
<proteinExistence type="predicted"/>
<comment type="caution">
    <text evidence="2">The sequence shown here is derived from an EMBL/GenBank/DDBJ whole genome shotgun (WGS) entry which is preliminary data.</text>
</comment>
<feature type="region of interest" description="Disordered" evidence="1">
    <location>
        <begin position="1"/>
        <end position="35"/>
    </location>
</feature>
<gene>
    <name evidence="2" type="ORF">HJG63_010014</name>
</gene>
<dbReference type="AlphaFoldDB" id="A0A7J8B9X4"/>
<dbReference type="Proteomes" id="UP000593571">
    <property type="component" value="Unassembled WGS sequence"/>
</dbReference>
<protein>
    <submittedName>
        <fullName evidence="2">Uncharacterized protein</fullName>
    </submittedName>
</protein>
<sequence>MFSACIPRQATPQHLRTSAEEASDEEKKGNSQTPSKALPSLILTAWASDPCFMSHEFVFTNRALLVHSPHRPPLPDSRNHQASTKHNDFSIILCSFDSFQVFSSVVPQKKCYLQTLSLMECNVSKVNTNLRCVL</sequence>
<accession>A0A7J8B9X4</accession>
<keyword evidence="3" id="KW-1185">Reference proteome</keyword>
<evidence type="ECO:0000313" key="3">
    <source>
        <dbReference type="Proteomes" id="UP000593571"/>
    </source>
</evidence>
<organism evidence="2 3">
    <name type="scientific">Rousettus aegyptiacus</name>
    <name type="common">Egyptian fruit bat</name>
    <name type="synonym">Pteropus aegyptiacus</name>
    <dbReference type="NCBI Taxonomy" id="9407"/>
    <lineage>
        <taxon>Eukaryota</taxon>
        <taxon>Metazoa</taxon>
        <taxon>Chordata</taxon>
        <taxon>Craniata</taxon>
        <taxon>Vertebrata</taxon>
        <taxon>Euteleostomi</taxon>
        <taxon>Mammalia</taxon>
        <taxon>Eutheria</taxon>
        <taxon>Laurasiatheria</taxon>
        <taxon>Chiroptera</taxon>
        <taxon>Yinpterochiroptera</taxon>
        <taxon>Pteropodoidea</taxon>
        <taxon>Pteropodidae</taxon>
        <taxon>Rousettinae</taxon>
        <taxon>Rousettus</taxon>
    </lineage>
</organism>
<evidence type="ECO:0000313" key="2">
    <source>
        <dbReference type="EMBL" id="KAF6395462.1"/>
    </source>
</evidence>
<evidence type="ECO:0000256" key="1">
    <source>
        <dbReference type="SAM" id="MobiDB-lite"/>
    </source>
</evidence>